<evidence type="ECO:0000313" key="2">
    <source>
        <dbReference type="Proteomes" id="UP000048965"/>
    </source>
</evidence>
<proteinExistence type="predicted"/>
<gene>
    <name evidence="1" type="ORF">TPA0598_03_07320</name>
</gene>
<dbReference type="Proteomes" id="UP000048965">
    <property type="component" value="Unassembled WGS sequence"/>
</dbReference>
<accession>A0A0P4R5C5</accession>
<sequence>MADWDREFGSGKLFRTSIESVFKKVHAMAAKWQLEALTAESGQFLVGDNPAVTVRTDATPLPYNMAFGDAHSIVLPIGHRHLLALGPENMLGTTPRSRVDEINTVQILAADRYSDPV</sequence>
<dbReference type="AlphaFoldDB" id="A0A0P4R5C5"/>
<name>A0A0P4R5C5_9ACTN</name>
<comment type="caution">
    <text evidence="1">The sequence shown here is derived from an EMBL/GenBank/DDBJ whole genome shotgun (WGS) entry which is preliminary data.</text>
</comment>
<keyword evidence="2" id="KW-1185">Reference proteome</keyword>
<evidence type="ECO:0000313" key="1">
    <source>
        <dbReference type="EMBL" id="GAO08271.1"/>
    </source>
</evidence>
<protein>
    <submittedName>
        <fullName evidence="1">Uncharacterized protein</fullName>
    </submittedName>
</protein>
<organism evidence="1 2">
    <name type="scientific">Streptomyces lydicamycinicus</name>
    <dbReference type="NCBI Taxonomy" id="1546107"/>
    <lineage>
        <taxon>Bacteria</taxon>
        <taxon>Bacillati</taxon>
        <taxon>Actinomycetota</taxon>
        <taxon>Actinomycetes</taxon>
        <taxon>Kitasatosporales</taxon>
        <taxon>Streptomycetaceae</taxon>
        <taxon>Streptomyces</taxon>
    </lineage>
</organism>
<reference evidence="2" key="1">
    <citation type="submission" date="2014-09" db="EMBL/GenBank/DDBJ databases">
        <title>Whole genome shotgun sequence of Streptomyces sp. NBRC 110027.</title>
        <authorList>
            <person name="Komaki H."/>
            <person name="Ichikawa N."/>
            <person name="Katano-Makiyama Y."/>
            <person name="Hosoyama A."/>
            <person name="Hashimoto M."/>
            <person name="Uohara A."/>
            <person name="Kitahashi Y."/>
            <person name="Ohji S."/>
            <person name="Kimura A."/>
            <person name="Yamazoe A."/>
            <person name="Igarashi Y."/>
            <person name="Fujita N."/>
        </authorList>
    </citation>
    <scope>NUCLEOTIDE SEQUENCE [LARGE SCALE GENOMIC DNA]</scope>
    <source>
        <strain evidence="2">NBRC 110027</strain>
    </source>
</reference>
<reference evidence="1 2" key="2">
    <citation type="journal article" date="2015" name="Stand. Genomic Sci.">
        <title>Draft genome sequence of marine-derived Streptomyces sp. TP-A0598, a producer of anti-MRSA antibiotic lydicamycins.</title>
        <authorList>
            <person name="Komaki H."/>
            <person name="Ichikawa N."/>
            <person name="Hosoyama A."/>
            <person name="Fujita N."/>
            <person name="Igarashi Y."/>
        </authorList>
    </citation>
    <scope>NUCLEOTIDE SEQUENCE [LARGE SCALE GENOMIC DNA]</scope>
    <source>
        <strain evidence="1 2">NBRC 110027</strain>
    </source>
</reference>
<dbReference type="EMBL" id="BBNO01000003">
    <property type="protein sequence ID" value="GAO08271.1"/>
    <property type="molecule type" value="Genomic_DNA"/>
</dbReference>